<dbReference type="RefSeq" id="YP_009395149.1">
    <property type="nucleotide sequence ID" value="NC_035276.1"/>
</dbReference>
<gene>
    <name evidence="1" type="primary">ConsOrf1</name>
</gene>
<keyword evidence="1" id="KW-0934">Plastid</keyword>
<geneLocation type="chloroplast" evidence="1"/>
<evidence type="ECO:0000313" key="1">
    <source>
        <dbReference type="EMBL" id="ARW63917.1"/>
    </source>
</evidence>
<reference evidence="1" key="1">
    <citation type="journal article" date="2017" name="J. Phycol.">
        <title>Analysis of chloroplast genomes and a supermatrix inform reclassification of the Rhodomelaceae (Rhodophyta).</title>
        <authorList>
            <person name="Diaz-Tapia P."/>
            <person name="Maggs C.A."/>
            <person name="West J.A."/>
            <person name="Verbruggen H."/>
        </authorList>
    </citation>
    <scope>NUCLEOTIDE SEQUENCE</scope>
    <source>
        <strain evidence="1">PD644</strain>
    </source>
</reference>
<sequence length="63" mass="7369">MTSDLKNIYYNRYKESDFSSTDTNQSGENENIYMPVGWSFICLDETINYCTEHTNKNLNEGND</sequence>
<protein>
    <submittedName>
        <fullName evidence="1">Uncharacterized protein</fullName>
    </submittedName>
</protein>
<organism evidence="1">
    <name type="scientific">Alsidium seaforthii</name>
    <dbReference type="NCBI Taxonomy" id="2007182"/>
    <lineage>
        <taxon>Eukaryota</taxon>
        <taxon>Rhodophyta</taxon>
        <taxon>Florideophyceae</taxon>
        <taxon>Rhodymeniophycidae</taxon>
        <taxon>Ceramiales</taxon>
        <taxon>Rhodomelaceae</taxon>
        <taxon>Polysiphonioideae</taxon>
        <taxon>Alsidium</taxon>
    </lineage>
</organism>
<dbReference type="GeneID" id="33357129"/>
<dbReference type="AlphaFoldDB" id="A0A1Z1MCU4"/>
<proteinExistence type="predicted"/>
<accession>A0A1Z1MCU4</accession>
<keyword evidence="1" id="KW-0150">Chloroplast</keyword>
<dbReference type="EMBL" id="MF101430">
    <property type="protein sequence ID" value="ARW63917.1"/>
    <property type="molecule type" value="Genomic_DNA"/>
</dbReference>
<name>A0A1Z1MCU4_9FLOR</name>